<dbReference type="GO" id="GO:0045087">
    <property type="term" value="P:innate immune response"/>
    <property type="evidence" value="ECO:0007669"/>
    <property type="project" value="TreeGrafter"/>
</dbReference>
<dbReference type="GO" id="GO:0005121">
    <property type="term" value="F:Toll binding"/>
    <property type="evidence" value="ECO:0007669"/>
    <property type="project" value="TreeGrafter"/>
</dbReference>
<dbReference type="SUPFAM" id="SSF57501">
    <property type="entry name" value="Cystine-knot cytokines"/>
    <property type="match status" value="1"/>
</dbReference>
<dbReference type="GO" id="GO:0008083">
    <property type="term" value="F:growth factor activity"/>
    <property type="evidence" value="ECO:0007669"/>
    <property type="project" value="TreeGrafter"/>
</dbReference>
<feature type="non-terminal residue" evidence="5">
    <location>
        <position position="1"/>
    </location>
</feature>
<protein>
    <recommendedName>
        <fullName evidence="4">Spaetzle domain-containing protein</fullName>
    </recommendedName>
</protein>
<dbReference type="AlphaFoldDB" id="A0A482VWE5"/>
<comment type="caution">
    <text evidence="5">The sequence shown here is derived from an EMBL/GenBank/DDBJ whole genome shotgun (WGS) entry which is preliminary data.</text>
</comment>
<proteinExistence type="predicted"/>
<name>A0A482VWE5_ASBVE</name>
<dbReference type="InterPro" id="IPR052444">
    <property type="entry name" value="Spz/Toll_ligand-like"/>
</dbReference>
<reference evidence="5 6" key="1">
    <citation type="submission" date="2017-03" db="EMBL/GenBank/DDBJ databases">
        <title>Genome of the blue death feigning beetle - Asbolus verrucosus.</title>
        <authorList>
            <person name="Rider S.D."/>
        </authorList>
    </citation>
    <scope>NUCLEOTIDE SEQUENCE [LARGE SCALE GENOMIC DNA]</scope>
    <source>
        <strain evidence="5">Butters</strain>
        <tissue evidence="5">Head and leg muscle</tissue>
    </source>
</reference>
<evidence type="ECO:0000259" key="4">
    <source>
        <dbReference type="Pfam" id="PF16077"/>
    </source>
</evidence>
<gene>
    <name evidence="5" type="ORF">BDFB_008734</name>
</gene>
<keyword evidence="3" id="KW-0325">Glycoprotein</keyword>
<dbReference type="Pfam" id="PF16077">
    <property type="entry name" value="Spaetzle"/>
    <property type="match status" value="1"/>
</dbReference>
<keyword evidence="6" id="KW-1185">Reference proteome</keyword>
<sequence length="193" mass="22010">NALSVGRYNNRVIARDDVVGRQKRLQEQRKLGICNFNMCESVPGYPEKHVRGIIEKHSSLHSYFGNVIEPTNGSIAIISRISGTDLHPEPFCKTVDVTSLPQLMIDVDNQERTIANIQNFTQTVKFQTCDYPVFSTKHDQECFAGKLLDHKTKCIQKYNIIKLVTVNIENNALEYRKFQIPSTCVCAYIKKDT</sequence>
<keyword evidence="1" id="KW-0732">Signal</keyword>
<accession>A0A482VWE5</accession>
<evidence type="ECO:0000313" key="5">
    <source>
        <dbReference type="EMBL" id="RZC37271.1"/>
    </source>
</evidence>
<dbReference type="InterPro" id="IPR032104">
    <property type="entry name" value="Spaetzle"/>
</dbReference>
<dbReference type="STRING" id="1661398.A0A482VWE5"/>
<dbReference type="PANTHER" id="PTHR23199">
    <property type="entry name" value="NEUROTROPHIN 1-RELATED"/>
    <property type="match status" value="1"/>
</dbReference>
<dbReference type="GO" id="GO:0021556">
    <property type="term" value="P:central nervous system formation"/>
    <property type="evidence" value="ECO:0007669"/>
    <property type="project" value="TreeGrafter"/>
</dbReference>
<dbReference type="GO" id="GO:0005615">
    <property type="term" value="C:extracellular space"/>
    <property type="evidence" value="ECO:0007669"/>
    <property type="project" value="UniProtKB-ARBA"/>
</dbReference>
<evidence type="ECO:0000256" key="3">
    <source>
        <dbReference type="ARBA" id="ARBA00023180"/>
    </source>
</evidence>
<dbReference type="OrthoDB" id="6359065at2759"/>
<dbReference type="Proteomes" id="UP000292052">
    <property type="component" value="Unassembled WGS sequence"/>
</dbReference>
<dbReference type="PANTHER" id="PTHR23199:SF12">
    <property type="entry name" value="NEUROTROPHIN 1-RELATED"/>
    <property type="match status" value="1"/>
</dbReference>
<evidence type="ECO:0000256" key="1">
    <source>
        <dbReference type="ARBA" id="ARBA00022729"/>
    </source>
</evidence>
<evidence type="ECO:0000313" key="6">
    <source>
        <dbReference type="Proteomes" id="UP000292052"/>
    </source>
</evidence>
<dbReference type="EMBL" id="QDEB01054244">
    <property type="protein sequence ID" value="RZC37271.1"/>
    <property type="molecule type" value="Genomic_DNA"/>
</dbReference>
<evidence type="ECO:0000256" key="2">
    <source>
        <dbReference type="ARBA" id="ARBA00023157"/>
    </source>
</evidence>
<dbReference type="InterPro" id="IPR029034">
    <property type="entry name" value="Cystine-knot_cytokine"/>
</dbReference>
<organism evidence="5 6">
    <name type="scientific">Asbolus verrucosus</name>
    <name type="common">Desert ironclad beetle</name>
    <dbReference type="NCBI Taxonomy" id="1661398"/>
    <lineage>
        <taxon>Eukaryota</taxon>
        <taxon>Metazoa</taxon>
        <taxon>Ecdysozoa</taxon>
        <taxon>Arthropoda</taxon>
        <taxon>Hexapoda</taxon>
        <taxon>Insecta</taxon>
        <taxon>Pterygota</taxon>
        <taxon>Neoptera</taxon>
        <taxon>Endopterygota</taxon>
        <taxon>Coleoptera</taxon>
        <taxon>Polyphaga</taxon>
        <taxon>Cucujiformia</taxon>
        <taxon>Tenebrionidae</taxon>
        <taxon>Pimeliinae</taxon>
        <taxon>Asbolus</taxon>
    </lineage>
</organism>
<keyword evidence="2" id="KW-1015">Disulfide bond</keyword>
<dbReference type="Gene3D" id="2.10.90.10">
    <property type="entry name" value="Cystine-knot cytokines"/>
    <property type="match status" value="1"/>
</dbReference>
<feature type="domain" description="Spaetzle" evidence="4">
    <location>
        <begin position="90"/>
        <end position="187"/>
    </location>
</feature>